<feature type="domain" description="F-box" evidence="1">
    <location>
        <begin position="40"/>
        <end position="86"/>
    </location>
</feature>
<proteinExistence type="predicted"/>
<dbReference type="EMBL" id="CDSF01000024">
    <property type="protein sequence ID" value="CEO95636.1"/>
    <property type="molecule type" value="Genomic_DNA"/>
</dbReference>
<protein>
    <recommendedName>
        <fullName evidence="1">F-box domain-containing protein</fullName>
    </recommendedName>
</protein>
<dbReference type="Proteomes" id="UP000039324">
    <property type="component" value="Unassembled WGS sequence"/>
</dbReference>
<dbReference type="Gene3D" id="1.20.1280.50">
    <property type="match status" value="1"/>
</dbReference>
<evidence type="ECO:0000313" key="5">
    <source>
        <dbReference type="Proteomes" id="UP000290189"/>
    </source>
</evidence>
<gene>
    <name evidence="2" type="ORF">PBRA_004362</name>
    <name evidence="3" type="ORF">PLBR_LOCUS7719</name>
</gene>
<evidence type="ECO:0000313" key="3">
    <source>
        <dbReference type="EMBL" id="SPR00504.1"/>
    </source>
</evidence>
<evidence type="ECO:0000259" key="1">
    <source>
        <dbReference type="PROSITE" id="PS50181"/>
    </source>
</evidence>
<organism evidence="2 4">
    <name type="scientific">Plasmodiophora brassicae</name>
    <name type="common">Clubroot disease agent</name>
    <dbReference type="NCBI Taxonomy" id="37360"/>
    <lineage>
        <taxon>Eukaryota</taxon>
        <taxon>Sar</taxon>
        <taxon>Rhizaria</taxon>
        <taxon>Endomyxa</taxon>
        <taxon>Phytomyxea</taxon>
        <taxon>Plasmodiophorida</taxon>
        <taxon>Plasmodiophoridae</taxon>
        <taxon>Plasmodiophora</taxon>
    </lineage>
</organism>
<keyword evidence="4" id="KW-1185">Reference proteome</keyword>
<dbReference type="PROSITE" id="PS50181">
    <property type="entry name" value="FBOX"/>
    <property type="match status" value="1"/>
</dbReference>
<name>A0A0G4IK84_PLABS</name>
<geneLocation type="mitochondrion" evidence="3"/>
<evidence type="ECO:0000313" key="4">
    <source>
        <dbReference type="Proteomes" id="UP000039324"/>
    </source>
</evidence>
<dbReference type="Pfam" id="PF12937">
    <property type="entry name" value="F-box-like"/>
    <property type="match status" value="1"/>
</dbReference>
<dbReference type="EMBL" id="OVEO01000014">
    <property type="protein sequence ID" value="SPR00504.1"/>
    <property type="molecule type" value="Genomic_DNA"/>
</dbReference>
<dbReference type="Proteomes" id="UP000290189">
    <property type="component" value="Unassembled WGS sequence"/>
</dbReference>
<dbReference type="InterPro" id="IPR001810">
    <property type="entry name" value="F-box_dom"/>
</dbReference>
<reference evidence="3 5" key="2">
    <citation type="submission" date="2018-03" db="EMBL/GenBank/DDBJ databases">
        <authorList>
            <person name="Fogelqvist J."/>
        </authorList>
    </citation>
    <scope>NUCLEOTIDE SEQUENCE [LARGE SCALE GENOMIC DNA]</scope>
</reference>
<sequence length="276" mass="30710">MCLPGRRRVAPSRLPVARALSRVDAAFVDGLRVCKQIATGVQTSPLPDDVIRAVMWFASTDDLRALACTCRRLRALAHDRRMWRRHLSFAIGRLLGDNAETGMFKERIGVLLRTVFASLALKAVHAPDLLLINRTTAHYIYMIAFHRPARPTSDAIAPFSDFVAMLADVIRSAADDKNAICNAVVALCTFYFRNGAHSVVPVKHVPEFAKDPAMLLPVLRVASELIHAVGSSFEDTCVKPQLYGLAGPKEFDLSWFFESADMCPSCPERIRHLLRR</sequence>
<evidence type="ECO:0000313" key="2">
    <source>
        <dbReference type="EMBL" id="CEO95636.1"/>
    </source>
</evidence>
<reference evidence="2 4" key="1">
    <citation type="submission" date="2015-02" db="EMBL/GenBank/DDBJ databases">
        <authorList>
            <person name="Chooi Y.-H."/>
        </authorList>
    </citation>
    <scope>NUCLEOTIDE SEQUENCE [LARGE SCALE GENOMIC DNA]</scope>
    <source>
        <strain evidence="2">E3</strain>
    </source>
</reference>
<dbReference type="SUPFAM" id="SSF81383">
    <property type="entry name" value="F-box domain"/>
    <property type="match status" value="1"/>
</dbReference>
<dbReference type="SMART" id="SM00256">
    <property type="entry name" value="FBOX"/>
    <property type="match status" value="1"/>
</dbReference>
<dbReference type="InterPro" id="IPR036047">
    <property type="entry name" value="F-box-like_dom_sf"/>
</dbReference>
<accession>A0A0G4IK84</accession>
<keyword evidence="3" id="KW-0496">Mitochondrion</keyword>
<dbReference type="AlphaFoldDB" id="A0A0G4IK84"/>